<evidence type="ECO:0000313" key="1">
    <source>
        <dbReference type="EMBL" id="ADX97763.1"/>
    </source>
</evidence>
<dbReference type="HOGENOM" id="CLU_125432_0_0_14"/>
<dbReference type="AlphaFoldDB" id="F0QQJ3"/>
<reference evidence="1 2" key="1">
    <citation type="journal article" date="2011" name="J. Bacteriol.">
        <title>Complete genome sequences of two hemotropic Mycoplasmas, Mycoplasma haemofelis strain Ohio2 and Mycoplasma suis strain Illinois.</title>
        <authorList>
            <person name="Messick J.B."/>
            <person name="Santos A.P."/>
            <person name="Guimaraes A.M."/>
        </authorList>
    </citation>
    <scope>NUCLEOTIDE SEQUENCE [LARGE SCALE GENOMIC DNA]</scope>
    <source>
        <strain evidence="1 2">Illinois</strain>
    </source>
</reference>
<keyword evidence="2" id="KW-1185">Reference proteome</keyword>
<dbReference type="RefSeq" id="WP_013609711.1">
    <property type="nucleotide sequence ID" value="NC_015155.1"/>
</dbReference>
<gene>
    <name evidence="1" type="ordered locus">MSU_0219</name>
</gene>
<evidence type="ECO:0000313" key="2">
    <source>
        <dbReference type="Proteomes" id="UP000007484"/>
    </source>
</evidence>
<organism evidence="1 2">
    <name type="scientific">Mycoplasma suis (strain Illinois)</name>
    <dbReference type="NCBI Taxonomy" id="768700"/>
    <lineage>
        <taxon>Bacteria</taxon>
        <taxon>Bacillati</taxon>
        <taxon>Mycoplasmatota</taxon>
        <taxon>Mollicutes</taxon>
        <taxon>Mycoplasmataceae</taxon>
        <taxon>Mycoplasma</taxon>
    </lineage>
</organism>
<proteinExistence type="predicted"/>
<dbReference type="EMBL" id="CP002525">
    <property type="protein sequence ID" value="ADX97763.1"/>
    <property type="molecule type" value="Genomic_DNA"/>
</dbReference>
<dbReference type="KEGG" id="mss:MSU_0219"/>
<accession>F0QQJ3</accession>
<sequence length="173" mass="19479">MIGDLFSTKKLVTSILGIGGVLGGGGYGAVNYLGNQKLLDVSSFDTENISEKVNEKITFAEYITKDYLSGGKINGICKKWKGGRVVIENQDECEKKIKEKWDGKTNKQPEVWFNADSKNILEALKDHFSENTSFEESMFSENQWKVSELTCRKTTHSDKDQIEVSCAFEDKEE</sequence>
<dbReference type="Proteomes" id="UP000007484">
    <property type="component" value="Chromosome"/>
</dbReference>
<name>F0QQJ3_MYCSL</name>
<dbReference type="STRING" id="768700.MSU_0219"/>
<protein>
    <submittedName>
        <fullName evidence="1">Uncharacterized protein</fullName>
    </submittedName>
</protein>